<dbReference type="InterPro" id="IPR003599">
    <property type="entry name" value="Ig_sub"/>
</dbReference>
<dbReference type="InterPro" id="IPR013098">
    <property type="entry name" value="Ig_I-set"/>
</dbReference>
<dbReference type="Pfam" id="PF13927">
    <property type="entry name" value="Ig_3"/>
    <property type="match status" value="1"/>
</dbReference>
<dbReference type="InterPro" id="IPR007110">
    <property type="entry name" value="Ig-like_dom"/>
</dbReference>
<accession>A0A7R9G8P0</accession>
<evidence type="ECO:0000256" key="4">
    <source>
        <dbReference type="SAM" id="Phobius"/>
    </source>
</evidence>
<keyword evidence="4" id="KW-0812">Transmembrane</keyword>
<dbReference type="InterPro" id="IPR013783">
    <property type="entry name" value="Ig-like_fold"/>
</dbReference>
<dbReference type="SMART" id="SM00408">
    <property type="entry name" value="IGc2"/>
    <property type="match status" value="3"/>
</dbReference>
<dbReference type="SMART" id="SM00409">
    <property type="entry name" value="IG"/>
    <property type="match status" value="3"/>
</dbReference>
<dbReference type="GO" id="GO:0050808">
    <property type="term" value="P:synapse organization"/>
    <property type="evidence" value="ECO:0007669"/>
    <property type="project" value="TreeGrafter"/>
</dbReference>
<evidence type="ECO:0000313" key="8">
    <source>
        <dbReference type="EMBL" id="CAD7273322.1"/>
    </source>
</evidence>
<dbReference type="PROSITE" id="PS50853">
    <property type="entry name" value="FN3"/>
    <property type="match status" value="1"/>
</dbReference>
<proteinExistence type="predicted"/>
<evidence type="ECO:0000256" key="3">
    <source>
        <dbReference type="ARBA" id="ARBA00023319"/>
    </source>
</evidence>
<keyword evidence="5" id="KW-0732">Signal</keyword>
<evidence type="ECO:0000313" key="9">
    <source>
        <dbReference type="Proteomes" id="UP000678499"/>
    </source>
</evidence>
<dbReference type="Pfam" id="PF07679">
    <property type="entry name" value="I-set"/>
    <property type="match status" value="2"/>
</dbReference>
<dbReference type="GO" id="GO:0005886">
    <property type="term" value="C:plasma membrane"/>
    <property type="evidence" value="ECO:0007669"/>
    <property type="project" value="TreeGrafter"/>
</dbReference>
<keyword evidence="1" id="KW-0677">Repeat</keyword>
<reference evidence="8" key="1">
    <citation type="submission" date="2020-11" db="EMBL/GenBank/DDBJ databases">
        <authorList>
            <person name="Tran Van P."/>
        </authorList>
    </citation>
    <scope>NUCLEOTIDE SEQUENCE</scope>
</reference>
<dbReference type="InterPro" id="IPR003598">
    <property type="entry name" value="Ig_sub2"/>
</dbReference>
<dbReference type="SUPFAM" id="SSF49265">
    <property type="entry name" value="Fibronectin type III"/>
    <property type="match status" value="1"/>
</dbReference>
<dbReference type="InterPro" id="IPR036179">
    <property type="entry name" value="Ig-like_dom_sf"/>
</dbReference>
<dbReference type="PANTHER" id="PTHR45080:SF33">
    <property type="entry name" value="IG-LIKE DOMAIN-CONTAINING PROTEIN"/>
    <property type="match status" value="1"/>
</dbReference>
<dbReference type="EMBL" id="OA882155">
    <property type="protein sequence ID" value="CAD7273322.1"/>
    <property type="molecule type" value="Genomic_DNA"/>
</dbReference>
<keyword evidence="9" id="KW-1185">Reference proteome</keyword>
<evidence type="ECO:0000259" key="7">
    <source>
        <dbReference type="PROSITE" id="PS50853"/>
    </source>
</evidence>
<dbReference type="PROSITE" id="PS50835">
    <property type="entry name" value="IG_LIKE"/>
    <property type="match status" value="3"/>
</dbReference>
<dbReference type="Gene3D" id="2.60.40.10">
    <property type="entry name" value="Immunoglobulins"/>
    <property type="match status" value="4"/>
</dbReference>
<feature type="signal peptide" evidence="5">
    <location>
        <begin position="1"/>
        <end position="16"/>
    </location>
</feature>
<keyword evidence="2" id="KW-1015">Disulfide bond</keyword>
<feature type="chain" id="PRO_5036210594" evidence="5">
    <location>
        <begin position="17"/>
        <end position="460"/>
    </location>
</feature>
<dbReference type="SUPFAM" id="SSF48726">
    <property type="entry name" value="Immunoglobulin"/>
    <property type="match status" value="3"/>
</dbReference>
<dbReference type="InterPro" id="IPR003961">
    <property type="entry name" value="FN3_dom"/>
</dbReference>
<dbReference type="InterPro" id="IPR050958">
    <property type="entry name" value="Cell_Adh-Cytoskel_Orgn"/>
</dbReference>
<feature type="domain" description="Ig-like" evidence="6">
    <location>
        <begin position="215"/>
        <end position="306"/>
    </location>
</feature>
<dbReference type="PANTHER" id="PTHR45080">
    <property type="entry name" value="CONTACTIN 5"/>
    <property type="match status" value="1"/>
</dbReference>
<keyword evidence="4" id="KW-0472">Membrane</keyword>
<evidence type="ECO:0000256" key="5">
    <source>
        <dbReference type="SAM" id="SignalP"/>
    </source>
</evidence>
<name>A0A7R9G8P0_9CRUS</name>
<dbReference type="CDD" id="cd00096">
    <property type="entry name" value="Ig"/>
    <property type="match status" value="1"/>
</dbReference>
<feature type="domain" description="Ig-like" evidence="6">
    <location>
        <begin position="29"/>
        <end position="123"/>
    </location>
</feature>
<dbReference type="Proteomes" id="UP000678499">
    <property type="component" value="Unassembled WGS sequence"/>
</dbReference>
<feature type="transmembrane region" description="Helical" evidence="4">
    <location>
        <begin position="434"/>
        <end position="455"/>
    </location>
</feature>
<dbReference type="EMBL" id="CAJPEX010000118">
    <property type="protein sequence ID" value="CAG0913474.1"/>
    <property type="molecule type" value="Genomic_DNA"/>
</dbReference>
<dbReference type="CDD" id="cd00063">
    <property type="entry name" value="FN3"/>
    <property type="match status" value="1"/>
</dbReference>
<evidence type="ECO:0000256" key="2">
    <source>
        <dbReference type="ARBA" id="ARBA00023157"/>
    </source>
</evidence>
<dbReference type="GO" id="GO:0043025">
    <property type="term" value="C:neuronal cell body"/>
    <property type="evidence" value="ECO:0007669"/>
    <property type="project" value="TreeGrafter"/>
</dbReference>
<dbReference type="OrthoDB" id="6507807at2759"/>
<sequence length="460" mass="50455">MKLWLMFVLLLGAVAAEETEDEVVDTTVYKFATKPQNLTAKLGDTVRIACDVINEKGAPVLDDSTVLSVWLFGESALFAGPTRLNYDKRYNLDGRTLVIKDVKQSDGGKYTCQLSTSNAPKLFQFLVVHVPPTVKAVLETVVAKSGEDVTLRCDASGSPEPGIKWKKRGEMLAETGSTLTLEKVSHHQAGNYSCEADNGVGTAAANIRLDVLFKPIIKVEKQWIHSGENNQAELTCEISAQPRPIVQWLKDGVELDQETPHWTQSPADGSDIYTLELKNLKREHFGTYECQAVNDLGTDSKTIELSGVAHKAQFVSNPNGDKPDAYTLRWTVESFSPVTEYQLSYRRVKANESTDLPADWIKVTVPGDGTATNSRKHAKEFVVRNLALATEYEVSVQVINMFGSNEPATFKFATLGSKVAKVMTDASSTVTTSWITIAATLFAMVHATVVPLLLLPSRLV</sequence>
<dbReference type="FunFam" id="2.60.40.10:FF:000032">
    <property type="entry name" value="palladin isoform X1"/>
    <property type="match status" value="1"/>
</dbReference>
<dbReference type="GO" id="GO:0007156">
    <property type="term" value="P:homophilic cell adhesion via plasma membrane adhesion molecules"/>
    <property type="evidence" value="ECO:0007669"/>
    <property type="project" value="TreeGrafter"/>
</dbReference>
<keyword evidence="4" id="KW-1133">Transmembrane helix</keyword>
<feature type="domain" description="Ig-like" evidence="6">
    <location>
        <begin position="132"/>
        <end position="210"/>
    </location>
</feature>
<keyword evidence="3" id="KW-0393">Immunoglobulin domain</keyword>
<dbReference type="InterPro" id="IPR036116">
    <property type="entry name" value="FN3_sf"/>
</dbReference>
<evidence type="ECO:0000259" key="6">
    <source>
        <dbReference type="PROSITE" id="PS50835"/>
    </source>
</evidence>
<dbReference type="GO" id="GO:0030424">
    <property type="term" value="C:axon"/>
    <property type="evidence" value="ECO:0007669"/>
    <property type="project" value="TreeGrafter"/>
</dbReference>
<gene>
    <name evidence="8" type="ORF">NMOB1V02_LOCUS1215</name>
</gene>
<organism evidence="8">
    <name type="scientific">Notodromas monacha</name>
    <dbReference type="NCBI Taxonomy" id="399045"/>
    <lineage>
        <taxon>Eukaryota</taxon>
        <taxon>Metazoa</taxon>
        <taxon>Ecdysozoa</taxon>
        <taxon>Arthropoda</taxon>
        <taxon>Crustacea</taxon>
        <taxon>Oligostraca</taxon>
        <taxon>Ostracoda</taxon>
        <taxon>Podocopa</taxon>
        <taxon>Podocopida</taxon>
        <taxon>Cypridocopina</taxon>
        <taxon>Cypridoidea</taxon>
        <taxon>Cyprididae</taxon>
        <taxon>Notodromas</taxon>
    </lineage>
</organism>
<evidence type="ECO:0000256" key="1">
    <source>
        <dbReference type="ARBA" id="ARBA00022737"/>
    </source>
</evidence>
<dbReference type="GO" id="GO:0008046">
    <property type="term" value="F:axon guidance receptor activity"/>
    <property type="evidence" value="ECO:0007669"/>
    <property type="project" value="TreeGrafter"/>
</dbReference>
<feature type="domain" description="Fibronectin type-III" evidence="7">
    <location>
        <begin position="308"/>
        <end position="418"/>
    </location>
</feature>
<protein>
    <submittedName>
        <fullName evidence="8">Uncharacterized protein</fullName>
    </submittedName>
</protein>
<dbReference type="AlphaFoldDB" id="A0A7R9G8P0"/>